<dbReference type="AlphaFoldDB" id="A0A8S9NIS3"/>
<keyword evidence="2" id="KW-1133">Transmembrane helix</keyword>
<dbReference type="Proteomes" id="UP000712600">
    <property type="component" value="Unassembled WGS sequence"/>
</dbReference>
<feature type="transmembrane region" description="Helical" evidence="2">
    <location>
        <begin position="28"/>
        <end position="52"/>
    </location>
</feature>
<protein>
    <submittedName>
        <fullName evidence="3">Uncharacterized protein</fullName>
    </submittedName>
</protein>
<evidence type="ECO:0000256" key="2">
    <source>
        <dbReference type="SAM" id="Phobius"/>
    </source>
</evidence>
<keyword evidence="2" id="KW-0812">Transmembrane</keyword>
<keyword evidence="2" id="KW-0472">Membrane</keyword>
<gene>
    <name evidence="3" type="ORF">F2Q69_00041929</name>
</gene>
<evidence type="ECO:0000313" key="3">
    <source>
        <dbReference type="EMBL" id="KAF3503872.1"/>
    </source>
</evidence>
<feature type="region of interest" description="Disordered" evidence="1">
    <location>
        <begin position="54"/>
        <end position="79"/>
    </location>
</feature>
<evidence type="ECO:0000313" key="4">
    <source>
        <dbReference type="Proteomes" id="UP000712600"/>
    </source>
</evidence>
<comment type="caution">
    <text evidence="3">The sequence shown here is derived from an EMBL/GenBank/DDBJ whole genome shotgun (WGS) entry which is preliminary data.</text>
</comment>
<accession>A0A8S9NIS3</accession>
<evidence type="ECO:0000256" key="1">
    <source>
        <dbReference type="SAM" id="MobiDB-lite"/>
    </source>
</evidence>
<proteinExistence type="predicted"/>
<organism evidence="3 4">
    <name type="scientific">Brassica cretica</name>
    <name type="common">Mustard</name>
    <dbReference type="NCBI Taxonomy" id="69181"/>
    <lineage>
        <taxon>Eukaryota</taxon>
        <taxon>Viridiplantae</taxon>
        <taxon>Streptophyta</taxon>
        <taxon>Embryophyta</taxon>
        <taxon>Tracheophyta</taxon>
        <taxon>Spermatophyta</taxon>
        <taxon>Magnoliopsida</taxon>
        <taxon>eudicotyledons</taxon>
        <taxon>Gunneridae</taxon>
        <taxon>Pentapetalae</taxon>
        <taxon>rosids</taxon>
        <taxon>malvids</taxon>
        <taxon>Brassicales</taxon>
        <taxon>Brassicaceae</taxon>
        <taxon>Brassiceae</taxon>
        <taxon>Brassica</taxon>
    </lineage>
</organism>
<reference evidence="3" key="1">
    <citation type="submission" date="2019-12" db="EMBL/GenBank/DDBJ databases">
        <title>Genome sequencing and annotation of Brassica cretica.</title>
        <authorList>
            <person name="Studholme D.J."/>
            <person name="Sarris P."/>
        </authorList>
    </citation>
    <scope>NUCLEOTIDE SEQUENCE</scope>
    <source>
        <strain evidence="3">PFS-109/04</strain>
        <tissue evidence="3">Leaf</tissue>
    </source>
</reference>
<sequence>MMVLVEEERSIEEGLLELSNQTDASGCRITACVILSTFVAVCGSFSFGVAIVEPEPPREPRTDTRWDELERSRAEARRV</sequence>
<dbReference type="EMBL" id="QGKX02001621">
    <property type="protein sequence ID" value="KAF3503872.1"/>
    <property type="molecule type" value="Genomic_DNA"/>
</dbReference>
<name>A0A8S9NIS3_BRACR</name>
<feature type="compositionally biased region" description="Basic and acidic residues" evidence="1">
    <location>
        <begin position="55"/>
        <end position="79"/>
    </location>
</feature>